<dbReference type="GO" id="GO:0004497">
    <property type="term" value="F:monooxygenase activity"/>
    <property type="evidence" value="ECO:0007669"/>
    <property type="project" value="UniProtKB-KW"/>
</dbReference>
<evidence type="ECO:0000313" key="3">
    <source>
        <dbReference type="EMBL" id="ASN23382.1"/>
    </source>
</evidence>
<dbReference type="Pfam" id="PF00067">
    <property type="entry name" value="p450"/>
    <property type="match status" value="1"/>
</dbReference>
<keyword evidence="2" id="KW-0408">Iron</keyword>
<dbReference type="PANTHER" id="PTHR46696">
    <property type="entry name" value="P450, PUTATIVE (EUROFUNG)-RELATED"/>
    <property type="match status" value="1"/>
</dbReference>
<sequence>MTTHEPTSQVRYYEDLGCWVVWGRNEVQAALQDPRLSSETLDAVNLSYLPADMHEECAHLIETMRRWFVLLDGTKHTEARRAIQPMFSPRRIRRLEETIHIILEEELDKFARSERHDAMPDLADNISARTIALLLGLPADQGDLLHAWARPLADFLAVSYRPDYARAAQASLHEMADFIKNAPDEDGESIWNKAQGSEWDRLATSSMVMFGGLETTAGMIGLALWHMLGNNLTHTIAAATDDEPAKAVVERVLDLYAPLGHVARLATQDTTLAGHSIAKDDVVLVSLTGRDLFDHSAPTTPLGQGTGQHPSDHIAFGFGMHYCVGAPLARLTVAKLLTLFARRFANATVSDVNWRVNKTFRGFDRLVLDLQAPAAATPPQP</sequence>
<accession>A0A221NTZ7</accession>
<dbReference type="RefSeq" id="WP_043435862.1">
    <property type="nucleotide sequence ID" value="NZ_CP021080.1"/>
</dbReference>
<protein>
    <submittedName>
        <fullName evidence="3">Cytochrome P450</fullName>
    </submittedName>
</protein>
<proteinExistence type="inferred from homology"/>
<dbReference type="InterPro" id="IPR001128">
    <property type="entry name" value="Cyt_P450"/>
</dbReference>
<comment type="similarity">
    <text evidence="1 2">Belongs to the cytochrome P450 family.</text>
</comment>
<keyword evidence="2" id="KW-0479">Metal-binding</keyword>
<dbReference type="STRING" id="1355015.LK06_003250"/>
<dbReference type="EMBL" id="CP022433">
    <property type="protein sequence ID" value="ASN23382.1"/>
    <property type="molecule type" value="Genomic_DNA"/>
</dbReference>
<keyword evidence="4" id="KW-1185">Reference proteome</keyword>
<dbReference type="PROSITE" id="PS00086">
    <property type="entry name" value="CYTOCHROME_P450"/>
    <property type="match status" value="1"/>
</dbReference>
<gene>
    <name evidence="3" type="ORF">LK07_04335</name>
</gene>
<dbReference type="GO" id="GO:0016705">
    <property type="term" value="F:oxidoreductase activity, acting on paired donors, with incorporation or reduction of molecular oxygen"/>
    <property type="evidence" value="ECO:0007669"/>
    <property type="project" value="InterPro"/>
</dbReference>
<evidence type="ECO:0000256" key="2">
    <source>
        <dbReference type="RuleBase" id="RU000461"/>
    </source>
</evidence>
<dbReference type="Proteomes" id="UP000031501">
    <property type="component" value="Chromosome"/>
</dbReference>
<dbReference type="InterPro" id="IPR002397">
    <property type="entry name" value="Cyt_P450_B"/>
</dbReference>
<organism evidence="3 4">
    <name type="scientific">Streptomyces pluripotens</name>
    <dbReference type="NCBI Taxonomy" id="1355015"/>
    <lineage>
        <taxon>Bacteria</taxon>
        <taxon>Bacillati</taxon>
        <taxon>Actinomycetota</taxon>
        <taxon>Actinomycetes</taxon>
        <taxon>Kitasatosporales</taxon>
        <taxon>Streptomycetaceae</taxon>
        <taxon>Streptomyces</taxon>
    </lineage>
</organism>
<dbReference type="OrthoDB" id="4306803at2"/>
<dbReference type="KEGG" id="splu:LK06_003250"/>
<dbReference type="GO" id="GO:0020037">
    <property type="term" value="F:heme binding"/>
    <property type="evidence" value="ECO:0007669"/>
    <property type="project" value="InterPro"/>
</dbReference>
<dbReference type="InterPro" id="IPR017972">
    <property type="entry name" value="Cyt_P450_CS"/>
</dbReference>
<name>A0A221NTZ7_9ACTN</name>
<keyword evidence="2" id="KW-0503">Monooxygenase</keyword>
<dbReference type="GO" id="GO:0005506">
    <property type="term" value="F:iron ion binding"/>
    <property type="evidence" value="ECO:0007669"/>
    <property type="project" value="InterPro"/>
</dbReference>
<dbReference type="InterPro" id="IPR036396">
    <property type="entry name" value="Cyt_P450_sf"/>
</dbReference>
<reference evidence="3 4" key="1">
    <citation type="submission" date="2017-07" db="EMBL/GenBank/DDBJ databases">
        <title>Genome sequence of Streptomyces pluripotens MUSC 137T.</title>
        <authorList>
            <person name="Ser H.-L."/>
            <person name="Lee L.-H."/>
        </authorList>
    </citation>
    <scope>NUCLEOTIDE SEQUENCE [LARGE SCALE GENOMIC DNA]</scope>
    <source>
        <strain evidence="3 4">MUSC 137</strain>
    </source>
</reference>
<dbReference type="PRINTS" id="PR00359">
    <property type="entry name" value="BP450"/>
</dbReference>
<keyword evidence="2" id="KW-0560">Oxidoreductase</keyword>
<evidence type="ECO:0000256" key="1">
    <source>
        <dbReference type="ARBA" id="ARBA00010617"/>
    </source>
</evidence>
<dbReference type="AlphaFoldDB" id="A0A221NTZ7"/>
<dbReference type="SUPFAM" id="SSF48264">
    <property type="entry name" value="Cytochrome P450"/>
    <property type="match status" value="1"/>
</dbReference>
<keyword evidence="2" id="KW-0349">Heme</keyword>
<evidence type="ECO:0000313" key="4">
    <source>
        <dbReference type="Proteomes" id="UP000031501"/>
    </source>
</evidence>
<dbReference type="PANTHER" id="PTHR46696:SF6">
    <property type="entry name" value="P450, PUTATIVE (EUROFUNG)-RELATED"/>
    <property type="match status" value="1"/>
</dbReference>
<dbReference type="Gene3D" id="1.10.630.10">
    <property type="entry name" value="Cytochrome P450"/>
    <property type="match status" value="1"/>
</dbReference>